<accession>S2W2D7</accession>
<protein>
    <submittedName>
        <fullName evidence="1">Uncharacterized protein</fullName>
    </submittedName>
</protein>
<dbReference type="Proteomes" id="UP000014417">
    <property type="component" value="Unassembled WGS sequence"/>
</dbReference>
<organism evidence="1 2">
    <name type="scientific">Propionimicrobium lymphophilum ACS-093-V-SCH5</name>
    <dbReference type="NCBI Taxonomy" id="883161"/>
    <lineage>
        <taxon>Bacteria</taxon>
        <taxon>Bacillati</taxon>
        <taxon>Actinomycetota</taxon>
        <taxon>Actinomycetes</taxon>
        <taxon>Propionibacteriales</taxon>
        <taxon>Propionibacteriaceae</taxon>
        <taxon>Propionimicrobium</taxon>
    </lineage>
</organism>
<comment type="caution">
    <text evidence="1">The sequence shown here is derived from an EMBL/GenBank/DDBJ whole genome shotgun (WGS) entry which is preliminary data.</text>
</comment>
<dbReference type="EMBL" id="AGZR01000005">
    <property type="protein sequence ID" value="EPD33306.1"/>
    <property type="molecule type" value="Genomic_DNA"/>
</dbReference>
<dbReference type="AlphaFoldDB" id="S2W2D7"/>
<proteinExistence type="predicted"/>
<sequence>MWLSTRLIAGMSDDFSPFTDDGQNSLQRFIPTKIGDSDGMTIMVLSGDENKYQLNAVGPVTKDGCTLQKFFSANDGLTDVSVPFACGAECVDPAMDHLLMPDSKMPDVVSTYRTLYEQYNKETFRMTSSNGTCDSAARKCTVVIMVVDCASGRRESELSIFSRAFFAS</sequence>
<evidence type="ECO:0000313" key="2">
    <source>
        <dbReference type="Proteomes" id="UP000014417"/>
    </source>
</evidence>
<gene>
    <name evidence="1" type="ORF">HMPREF9306_00845</name>
</gene>
<name>S2W2D7_9ACTN</name>
<keyword evidence="2" id="KW-1185">Reference proteome</keyword>
<evidence type="ECO:0000313" key="1">
    <source>
        <dbReference type="EMBL" id="EPD33306.1"/>
    </source>
</evidence>
<dbReference type="HOGENOM" id="CLU_1585034_0_0_11"/>
<reference evidence="1 2" key="1">
    <citation type="submission" date="2013-04" db="EMBL/GenBank/DDBJ databases">
        <title>The Genome Sequence of Propionimicrobium lymphophilum ACS-093-V-SCH5.</title>
        <authorList>
            <consortium name="The Broad Institute Genomics Platform"/>
            <person name="Earl A."/>
            <person name="Ward D."/>
            <person name="Feldgarden M."/>
            <person name="Gevers D."/>
            <person name="Saerens B."/>
            <person name="Vaneechoutte M."/>
            <person name="Walker B."/>
            <person name="Young S."/>
            <person name="Zeng Q."/>
            <person name="Gargeya S."/>
            <person name="Fitzgerald M."/>
            <person name="Haas B."/>
            <person name="Abouelleil A."/>
            <person name="Allen A.W."/>
            <person name="Alvarado L."/>
            <person name="Arachchi H.M."/>
            <person name="Berlin A.M."/>
            <person name="Chapman S.B."/>
            <person name="Gainer-Dewar J."/>
            <person name="Goldberg J."/>
            <person name="Griggs A."/>
            <person name="Gujja S."/>
            <person name="Hansen M."/>
            <person name="Howarth C."/>
            <person name="Imamovic A."/>
            <person name="Ireland A."/>
            <person name="Larimer J."/>
            <person name="McCowan C."/>
            <person name="Murphy C."/>
            <person name="Pearson M."/>
            <person name="Poon T.W."/>
            <person name="Priest M."/>
            <person name="Roberts A."/>
            <person name="Saif S."/>
            <person name="Shea T."/>
            <person name="Sisk P."/>
            <person name="Sykes S."/>
            <person name="Wortman J."/>
            <person name="Nusbaum C."/>
            <person name="Birren B."/>
        </authorList>
    </citation>
    <scope>NUCLEOTIDE SEQUENCE [LARGE SCALE GENOMIC DNA]</scope>
    <source>
        <strain evidence="1 2">ACS-093-V-SCH5</strain>
    </source>
</reference>